<evidence type="ECO:0000313" key="2">
    <source>
        <dbReference type="Proteomes" id="UP001283361"/>
    </source>
</evidence>
<dbReference type="EMBL" id="JAWDGP010001500">
    <property type="protein sequence ID" value="KAK3790953.1"/>
    <property type="molecule type" value="Genomic_DNA"/>
</dbReference>
<sequence length="62" mass="7035">FKLQASSLKDQETSWLLDPGRRLLPGCHALVRTPFLSSTCPLDDQPHITRISIAYCRTRVKP</sequence>
<gene>
    <name evidence="1" type="ORF">RRG08_053276</name>
</gene>
<dbReference type="AlphaFoldDB" id="A0AAE1ANH1"/>
<evidence type="ECO:0000313" key="1">
    <source>
        <dbReference type="EMBL" id="KAK3790953.1"/>
    </source>
</evidence>
<comment type="caution">
    <text evidence="1">The sequence shown here is derived from an EMBL/GenBank/DDBJ whole genome shotgun (WGS) entry which is preliminary data.</text>
</comment>
<accession>A0AAE1ANH1</accession>
<proteinExistence type="predicted"/>
<name>A0AAE1ANH1_9GAST</name>
<protein>
    <submittedName>
        <fullName evidence="1">Uncharacterized protein</fullName>
    </submittedName>
</protein>
<feature type="non-terminal residue" evidence="1">
    <location>
        <position position="1"/>
    </location>
</feature>
<organism evidence="1 2">
    <name type="scientific">Elysia crispata</name>
    <name type="common">lettuce slug</name>
    <dbReference type="NCBI Taxonomy" id="231223"/>
    <lineage>
        <taxon>Eukaryota</taxon>
        <taxon>Metazoa</taxon>
        <taxon>Spiralia</taxon>
        <taxon>Lophotrochozoa</taxon>
        <taxon>Mollusca</taxon>
        <taxon>Gastropoda</taxon>
        <taxon>Heterobranchia</taxon>
        <taxon>Euthyneura</taxon>
        <taxon>Panpulmonata</taxon>
        <taxon>Sacoglossa</taxon>
        <taxon>Placobranchoidea</taxon>
        <taxon>Plakobranchidae</taxon>
        <taxon>Elysia</taxon>
    </lineage>
</organism>
<dbReference type="Proteomes" id="UP001283361">
    <property type="component" value="Unassembled WGS sequence"/>
</dbReference>
<keyword evidence="2" id="KW-1185">Reference proteome</keyword>
<reference evidence="1" key="1">
    <citation type="journal article" date="2023" name="G3 (Bethesda)">
        <title>A reference genome for the long-term kleptoplast-retaining sea slug Elysia crispata morphotype clarki.</title>
        <authorList>
            <person name="Eastman K.E."/>
            <person name="Pendleton A.L."/>
            <person name="Shaikh M.A."/>
            <person name="Suttiyut T."/>
            <person name="Ogas R."/>
            <person name="Tomko P."/>
            <person name="Gavelis G."/>
            <person name="Widhalm J.R."/>
            <person name="Wisecaver J.H."/>
        </authorList>
    </citation>
    <scope>NUCLEOTIDE SEQUENCE</scope>
    <source>
        <strain evidence="1">ECLA1</strain>
    </source>
</reference>